<evidence type="ECO:0000256" key="13">
    <source>
        <dbReference type="HAMAP-Rule" id="MF_00454"/>
    </source>
</evidence>
<dbReference type="PANTHER" id="PTHR28259:SF16">
    <property type="entry name" value="FLUORIDE-SPECIFIC ION CHANNEL FLUC 2"/>
    <property type="match status" value="1"/>
</dbReference>
<organism evidence="14 15">
    <name type="scientific">Bifidobacterium crudilactis</name>
    <dbReference type="NCBI Taxonomy" id="327277"/>
    <lineage>
        <taxon>Bacteria</taxon>
        <taxon>Bacillati</taxon>
        <taxon>Actinomycetota</taxon>
        <taxon>Actinomycetes</taxon>
        <taxon>Bifidobacteriales</taxon>
        <taxon>Bifidobacteriaceae</taxon>
        <taxon>Bifidobacterium</taxon>
    </lineage>
</organism>
<dbReference type="RefSeq" id="WP_273174439.1">
    <property type="nucleotide sequence ID" value="NZ_CP181270.1"/>
</dbReference>
<dbReference type="EMBL" id="JAAXZR010000026">
    <property type="protein sequence ID" value="NLT80321.1"/>
    <property type="molecule type" value="Genomic_DNA"/>
</dbReference>
<evidence type="ECO:0000256" key="5">
    <source>
        <dbReference type="ARBA" id="ARBA00022723"/>
    </source>
</evidence>
<dbReference type="GO" id="GO:0046872">
    <property type="term" value="F:metal ion binding"/>
    <property type="evidence" value="ECO:0007669"/>
    <property type="project" value="UniProtKB-KW"/>
</dbReference>
<keyword evidence="4 13" id="KW-0812">Transmembrane</keyword>
<dbReference type="HAMAP" id="MF_00454">
    <property type="entry name" value="FluC"/>
    <property type="match status" value="1"/>
</dbReference>
<dbReference type="GO" id="GO:0005886">
    <property type="term" value="C:plasma membrane"/>
    <property type="evidence" value="ECO:0007669"/>
    <property type="project" value="UniProtKB-SubCell"/>
</dbReference>
<accession>A0A971D0K2</accession>
<sequence>MNDIALTLAVCACGGVGSVFRYLVDGVIKSRWMTVFPVATFSINITAGLATGIVAALYASQTVSSPEHLLLATGLLGGFSTFSTAINEMVSLSRQKKIAAASFYAFATMIAPVATVALGYFITR</sequence>
<evidence type="ECO:0000256" key="2">
    <source>
        <dbReference type="ARBA" id="ARBA00022448"/>
    </source>
</evidence>
<protein>
    <recommendedName>
        <fullName evidence="13">Fluoride-specific ion channel FluC</fullName>
    </recommendedName>
</protein>
<dbReference type="GO" id="GO:0140114">
    <property type="term" value="P:cellular detoxification of fluoride"/>
    <property type="evidence" value="ECO:0007669"/>
    <property type="project" value="UniProtKB-UniRule"/>
</dbReference>
<evidence type="ECO:0000313" key="14">
    <source>
        <dbReference type="EMBL" id="NLT80321.1"/>
    </source>
</evidence>
<comment type="caution">
    <text evidence="14">The sequence shown here is derived from an EMBL/GenBank/DDBJ whole genome shotgun (WGS) entry which is preliminary data.</text>
</comment>
<feature type="transmembrane region" description="Helical" evidence="13">
    <location>
        <begin position="6"/>
        <end position="24"/>
    </location>
</feature>
<dbReference type="PANTHER" id="PTHR28259">
    <property type="entry name" value="FLUORIDE EXPORT PROTEIN 1-RELATED"/>
    <property type="match status" value="1"/>
</dbReference>
<dbReference type="InterPro" id="IPR003691">
    <property type="entry name" value="FluC"/>
</dbReference>
<dbReference type="Pfam" id="PF02537">
    <property type="entry name" value="CRCB"/>
    <property type="match status" value="1"/>
</dbReference>
<dbReference type="GO" id="GO:0062054">
    <property type="term" value="F:fluoride channel activity"/>
    <property type="evidence" value="ECO:0007669"/>
    <property type="project" value="UniProtKB-UniRule"/>
</dbReference>
<keyword evidence="13" id="KW-0915">Sodium</keyword>
<feature type="transmembrane region" description="Helical" evidence="13">
    <location>
        <begin position="98"/>
        <end position="122"/>
    </location>
</feature>
<comment type="catalytic activity">
    <reaction evidence="11">
        <text>fluoride(in) = fluoride(out)</text>
        <dbReference type="Rhea" id="RHEA:76159"/>
        <dbReference type="ChEBI" id="CHEBI:17051"/>
    </reaction>
    <physiologicalReaction direction="left-to-right" evidence="11">
        <dbReference type="Rhea" id="RHEA:76160"/>
    </physiologicalReaction>
</comment>
<evidence type="ECO:0000256" key="1">
    <source>
        <dbReference type="ARBA" id="ARBA00004651"/>
    </source>
</evidence>
<feature type="binding site" evidence="13">
    <location>
        <position position="77"/>
    </location>
    <ligand>
        <name>Na(+)</name>
        <dbReference type="ChEBI" id="CHEBI:29101"/>
        <note>structural</note>
    </ligand>
</feature>
<keyword evidence="8 13" id="KW-0472">Membrane</keyword>
<feature type="transmembrane region" description="Helical" evidence="13">
    <location>
        <begin position="36"/>
        <end position="57"/>
    </location>
</feature>
<feature type="binding site" evidence="13">
    <location>
        <position position="80"/>
    </location>
    <ligand>
        <name>Na(+)</name>
        <dbReference type="ChEBI" id="CHEBI:29101"/>
        <note>structural</note>
    </ligand>
</feature>
<keyword evidence="7 13" id="KW-0406">Ion transport</keyword>
<comment type="activity regulation">
    <text evidence="13">Na(+) is not transported, but it plays an essential structural role and its presence is essential for fluoride channel function.</text>
</comment>
<keyword evidence="5 13" id="KW-0479">Metal-binding</keyword>
<comment type="similarity">
    <text evidence="10 13">Belongs to the fluoride channel Fluc/FEX (TC 1.A.43) family.</text>
</comment>
<evidence type="ECO:0000256" key="10">
    <source>
        <dbReference type="ARBA" id="ARBA00035120"/>
    </source>
</evidence>
<dbReference type="AlphaFoldDB" id="A0A971D0K2"/>
<evidence type="ECO:0000256" key="3">
    <source>
        <dbReference type="ARBA" id="ARBA00022475"/>
    </source>
</evidence>
<keyword evidence="9 13" id="KW-0407">Ion channel</keyword>
<gene>
    <name evidence="13" type="primary">fluC</name>
    <name evidence="13" type="synonym">crcB</name>
    <name evidence="14" type="ORF">GXW98_08585</name>
</gene>
<keyword evidence="6 13" id="KW-1133">Transmembrane helix</keyword>
<evidence type="ECO:0000256" key="4">
    <source>
        <dbReference type="ARBA" id="ARBA00022692"/>
    </source>
</evidence>
<comment type="subcellular location">
    <subcellularLocation>
        <location evidence="1 13">Cell membrane</location>
        <topology evidence="1 13">Multi-pass membrane protein</topology>
    </subcellularLocation>
</comment>
<reference evidence="14" key="1">
    <citation type="journal article" date="2020" name="Biotechnol. Biofuels">
        <title>New insights from the biogas microbiome by comprehensive genome-resolved metagenomics of nearly 1600 species originating from multiple anaerobic digesters.</title>
        <authorList>
            <person name="Campanaro S."/>
            <person name="Treu L."/>
            <person name="Rodriguez-R L.M."/>
            <person name="Kovalovszki A."/>
            <person name="Ziels R.M."/>
            <person name="Maus I."/>
            <person name="Zhu X."/>
            <person name="Kougias P.G."/>
            <person name="Basile A."/>
            <person name="Luo G."/>
            <person name="Schluter A."/>
            <person name="Konstantinidis K.T."/>
            <person name="Angelidaki I."/>
        </authorList>
    </citation>
    <scope>NUCLEOTIDE SEQUENCE</scope>
    <source>
        <strain evidence="14">AS01afH2WH_6</strain>
    </source>
</reference>
<evidence type="ECO:0000256" key="9">
    <source>
        <dbReference type="ARBA" id="ARBA00023303"/>
    </source>
</evidence>
<comment type="function">
    <text evidence="12 13">Fluoride-specific ion channel. Important for reducing fluoride concentration in the cell, thus reducing its toxicity.</text>
</comment>
<feature type="transmembrane region" description="Helical" evidence="13">
    <location>
        <begin position="69"/>
        <end position="86"/>
    </location>
</feature>
<name>A0A971D0K2_9BIFI</name>
<evidence type="ECO:0000256" key="7">
    <source>
        <dbReference type="ARBA" id="ARBA00023065"/>
    </source>
</evidence>
<evidence type="ECO:0000313" key="15">
    <source>
        <dbReference type="Proteomes" id="UP000767327"/>
    </source>
</evidence>
<evidence type="ECO:0000256" key="12">
    <source>
        <dbReference type="ARBA" id="ARBA00049940"/>
    </source>
</evidence>
<evidence type="ECO:0000256" key="6">
    <source>
        <dbReference type="ARBA" id="ARBA00022989"/>
    </source>
</evidence>
<evidence type="ECO:0000256" key="11">
    <source>
        <dbReference type="ARBA" id="ARBA00035585"/>
    </source>
</evidence>
<keyword evidence="3 13" id="KW-1003">Cell membrane</keyword>
<dbReference type="Proteomes" id="UP000767327">
    <property type="component" value="Unassembled WGS sequence"/>
</dbReference>
<proteinExistence type="inferred from homology"/>
<reference evidence="14" key="2">
    <citation type="submission" date="2020-01" db="EMBL/GenBank/DDBJ databases">
        <authorList>
            <person name="Campanaro S."/>
        </authorList>
    </citation>
    <scope>NUCLEOTIDE SEQUENCE</scope>
    <source>
        <strain evidence="14">AS01afH2WH_6</strain>
    </source>
</reference>
<keyword evidence="2 13" id="KW-0813">Transport</keyword>
<evidence type="ECO:0000256" key="8">
    <source>
        <dbReference type="ARBA" id="ARBA00023136"/>
    </source>
</evidence>